<dbReference type="NCBIfam" id="TIGR01879">
    <property type="entry name" value="hydantase"/>
    <property type="match status" value="1"/>
</dbReference>
<evidence type="ECO:0000256" key="6">
    <source>
        <dbReference type="ARBA" id="ARBA00023211"/>
    </source>
</evidence>
<dbReference type="RefSeq" id="WP_183462563.1">
    <property type="nucleotide sequence ID" value="NZ_JACHWZ010000021.1"/>
</dbReference>
<reference evidence="10 11" key="1">
    <citation type="submission" date="2020-08" db="EMBL/GenBank/DDBJ databases">
        <title>Genomic Encyclopedia of Type Strains, Phase III (KMG-III): the genomes of soil and plant-associated and newly described type strains.</title>
        <authorList>
            <person name="Whitman W."/>
        </authorList>
    </citation>
    <scope>NUCLEOTIDE SEQUENCE [LARGE SCALE GENOMIC DNA]</scope>
    <source>
        <strain evidence="10 11">CECT 8799</strain>
    </source>
</reference>
<feature type="binding site" evidence="7">
    <location>
        <position position="77"/>
    </location>
    <ligand>
        <name>Zn(2+)</name>
        <dbReference type="ChEBI" id="CHEBI:29105"/>
        <label>1</label>
    </ligand>
</feature>
<sequence>MSAARLLQRCDQLAAISVTEGAICRTYLTDEHRRCNQQVMQWMEAAGMHAYTDAAGNCWGRYPGVEDMEQALVLGSHLDTVRNAGRYDGILGVLAAIEVVERFHARGRRFPFHIDVVGFADEEGSRFGATLLGSRAVAGQWDPAWLELRDADGIAMAEAFTRFGLDPEQIAQASRAGNKLLGYWELHIEQGPVLEQRGLPLGLVSAIAGARRLQFTLRGRAGHAGTVPMEMRRDALVAAAGAVQIVDAQARHFGVVATVGKIEARPGSVNVIPGSCHFTLDIRSGDDALRDRALETILREIGEHCECAQVAMEYCEIHGAAAVACAPSLLDAGRRALQRCGLEPLSLPSGAGHDAMAMAAVTDIGMFFLRCREGISHHPDESVTTEDVALALDVLEAAVTETENSMI</sequence>
<keyword evidence="7" id="KW-0862">Zinc</keyword>
<comment type="subunit">
    <text evidence="3">Homodimer.</text>
</comment>
<dbReference type="PANTHER" id="PTHR32494:SF19">
    <property type="entry name" value="ALLANTOATE DEIMINASE-RELATED"/>
    <property type="match status" value="1"/>
</dbReference>
<feature type="binding site" evidence="8">
    <location>
        <position position="283"/>
    </location>
    <ligand>
        <name>allantoate</name>
        <dbReference type="ChEBI" id="CHEBI:17536"/>
    </ligand>
</feature>
<feature type="binding site" evidence="7">
    <location>
        <position position="187"/>
    </location>
    <ligand>
        <name>Zn(2+)</name>
        <dbReference type="ChEBI" id="CHEBI:29105"/>
        <label>1</label>
    </ligand>
</feature>
<keyword evidence="6" id="KW-0464">Manganese</keyword>
<keyword evidence="11" id="KW-1185">Reference proteome</keyword>
<dbReference type="Pfam" id="PF01546">
    <property type="entry name" value="Peptidase_M20"/>
    <property type="match status" value="1"/>
</dbReference>
<feature type="binding site" evidence="8">
    <location>
        <position position="212"/>
    </location>
    <ligand>
        <name>allantoate</name>
        <dbReference type="ChEBI" id="CHEBI:17536"/>
    </ligand>
</feature>
<dbReference type="GO" id="GO:0047652">
    <property type="term" value="F:allantoate deiminase activity"/>
    <property type="evidence" value="ECO:0007669"/>
    <property type="project" value="UniProtKB-EC"/>
</dbReference>
<gene>
    <name evidence="10" type="ORF">FHS09_003728</name>
</gene>
<accession>A0A7W4ZAH8</accession>
<dbReference type="Pfam" id="PF07687">
    <property type="entry name" value="M20_dimer"/>
    <property type="match status" value="1"/>
</dbReference>
<protein>
    <submittedName>
        <fullName evidence="10">Allantoate deiminase</fullName>
        <ecNumber evidence="10">3.5.3.9</ecNumber>
    </submittedName>
</protein>
<dbReference type="Gene3D" id="3.30.70.360">
    <property type="match status" value="1"/>
</dbReference>
<dbReference type="EC" id="3.5.3.9" evidence="10"/>
<dbReference type="PANTHER" id="PTHR32494">
    <property type="entry name" value="ALLANTOATE DEIMINASE-RELATED"/>
    <property type="match status" value="1"/>
</dbReference>
<dbReference type="GO" id="GO:0046872">
    <property type="term" value="F:metal ion binding"/>
    <property type="evidence" value="ECO:0007669"/>
    <property type="project" value="UniProtKB-KW"/>
</dbReference>
<evidence type="ECO:0000256" key="4">
    <source>
        <dbReference type="ARBA" id="ARBA00022723"/>
    </source>
</evidence>
<evidence type="ECO:0000256" key="2">
    <source>
        <dbReference type="ARBA" id="ARBA00006153"/>
    </source>
</evidence>
<feature type="binding site" evidence="7">
    <location>
        <position position="123"/>
    </location>
    <ligand>
        <name>Zn(2+)</name>
        <dbReference type="ChEBI" id="CHEBI:29105"/>
        <label>2</label>
    </ligand>
</feature>
<dbReference type="Gene3D" id="3.40.630.10">
    <property type="entry name" value="Zn peptidases"/>
    <property type="match status" value="1"/>
</dbReference>
<feature type="binding site" evidence="7">
    <location>
        <position position="88"/>
    </location>
    <ligand>
        <name>Zn(2+)</name>
        <dbReference type="ChEBI" id="CHEBI:29105"/>
        <label>1</label>
    </ligand>
</feature>
<evidence type="ECO:0000259" key="9">
    <source>
        <dbReference type="Pfam" id="PF07687"/>
    </source>
</evidence>
<organism evidence="10 11">
    <name type="scientific">Microbulbifer rhizosphaerae</name>
    <dbReference type="NCBI Taxonomy" id="1562603"/>
    <lineage>
        <taxon>Bacteria</taxon>
        <taxon>Pseudomonadati</taxon>
        <taxon>Pseudomonadota</taxon>
        <taxon>Gammaproteobacteria</taxon>
        <taxon>Cellvibrionales</taxon>
        <taxon>Microbulbiferaceae</taxon>
        <taxon>Microbulbifer</taxon>
    </lineage>
</organism>
<evidence type="ECO:0000313" key="11">
    <source>
        <dbReference type="Proteomes" id="UP000535937"/>
    </source>
</evidence>
<evidence type="ECO:0000256" key="5">
    <source>
        <dbReference type="ARBA" id="ARBA00022801"/>
    </source>
</evidence>
<proteinExistence type="inferred from homology"/>
<dbReference type="SUPFAM" id="SSF55031">
    <property type="entry name" value="Bacterial exopeptidase dimerisation domain"/>
    <property type="match status" value="1"/>
</dbReference>
<comment type="cofactor">
    <cofactor evidence="1">
        <name>Mn(2+)</name>
        <dbReference type="ChEBI" id="CHEBI:29035"/>
    </cofactor>
</comment>
<comment type="cofactor">
    <cofactor evidence="7">
        <name>Zn(2+)</name>
        <dbReference type="ChEBI" id="CHEBI:29105"/>
    </cofactor>
    <text evidence="7">Binds 2 Zn(2+) ions per subunit.</text>
</comment>
<dbReference type="SUPFAM" id="SSF53187">
    <property type="entry name" value="Zn-dependent exopeptidases"/>
    <property type="match status" value="1"/>
</dbReference>
<evidence type="ECO:0000256" key="3">
    <source>
        <dbReference type="ARBA" id="ARBA00011738"/>
    </source>
</evidence>
<evidence type="ECO:0000256" key="7">
    <source>
        <dbReference type="PIRSR" id="PIRSR001235-1"/>
    </source>
</evidence>
<feature type="binding site" evidence="8">
    <location>
        <position position="270"/>
    </location>
    <ligand>
        <name>allantoate</name>
        <dbReference type="ChEBI" id="CHEBI:17536"/>
    </ligand>
</feature>
<evidence type="ECO:0000313" key="10">
    <source>
        <dbReference type="EMBL" id="MBB3062878.1"/>
    </source>
</evidence>
<comment type="similarity">
    <text evidence="2">Belongs to the peptidase M20 family.</text>
</comment>
<dbReference type="InterPro" id="IPR002933">
    <property type="entry name" value="Peptidase_M20"/>
</dbReference>
<dbReference type="AlphaFoldDB" id="A0A7W4ZAH8"/>
<feature type="binding site" evidence="7">
    <location>
        <position position="88"/>
    </location>
    <ligand>
        <name>Zn(2+)</name>
        <dbReference type="ChEBI" id="CHEBI:29105"/>
        <label>2</label>
    </ligand>
</feature>
<keyword evidence="4 7" id="KW-0479">Metal-binding</keyword>
<dbReference type="NCBIfam" id="NF006775">
    <property type="entry name" value="PRK09290.2-5"/>
    <property type="match status" value="1"/>
</dbReference>
<comment type="caution">
    <text evidence="10">The sequence shown here is derived from an EMBL/GenBank/DDBJ whole genome shotgun (WGS) entry which is preliminary data.</text>
</comment>
<keyword evidence="5 10" id="KW-0378">Hydrolase</keyword>
<dbReference type="CDD" id="cd03884">
    <property type="entry name" value="M20_bAS"/>
    <property type="match status" value="1"/>
</dbReference>
<name>A0A7W4ZAH8_9GAMM</name>
<dbReference type="PIRSF" id="PIRSF001235">
    <property type="entry name" value="Amidase_carbamoylase"/>
    <property type="match status" value="1"/>
</dbReference>
<dbReference type="InterPro" id="IPR011650">
    <property type="entry name" value="Peptidase_M20_dimer"/>
</dbReference>
<dbReference type="Proteomes" id="UP000535937">
    <property type="component" value="Unassembled WGS sequence"/>
</dbReference>
<dbReference type="InterPro" id="IPR010158">
    <property type="entry name" value="Amidase_Cbmase"/>
</dbReference>
<feature type="binding site" evidence="7">
    <location>
        <position position="377"/>
    </location>
    <ligand>
        <name>Zn(2+)</name>
        <dbReference type="ChEBI" id="CHEBI:29105"/>
        <label>2</label>
    </ligand>
</feature>
<dbReference type="EMBL" id="JACHWZ010000021">
    <property type="protein sequence ID" value="MBB3062878.1"/>
    <property type="molecule type" value="Genomic_DNA"/>
</dbReference>
<dbReference type="InterPro" id="IPR036264">
    <property type="entry name" value="Bact_exopeptidase_dim_dom"/>
</dbReference>
<evidence type="ECO:0000256" key="8">
    <source>
        <dbReference type="PIRSR" id="PIRSR001235-2"/>
    </source>
</evidence>
<feature type="domain" description="Peptidase M20 dimerisation" evidence="9">
    <location>
        <begin position="209"/>
        <end position="305"/>
    </location>
</feature>
<evidence type="ECO:0000256" key="1">
    <source>
        <dbReference type="ARBA" id="ARBA00001936"/>
    </source>
</evidence>